<dbReference type="PANTHER" id="PTHR10138">
    <property type="entry name" value="TRYPTOPHAN 2,3-DIOXYGENASE"/>
    <property type="match status" value="1"/>
</dbReference>
<dbReference type="UniPathway" id="UPA00333">
    <property type="reaction ID" value="UER00453"/>
</dbReference>
<feature type="binding site" evidence="1">
    <location>
        <begin position="39"/>
        <end position="43"/>
    </location>
    <ligand>
        <name>substrate</name>
    </ligand>
</feature>
<dbReference type="Proteomes" id="UP000031599">
    <property type="component" value="Unassembled WGS sequence"/>
</dbReference>
<keyword evidence="1 2" id="KW-0223">Dioxygenase</keyword>
<dbReference type="AlphaFoldDB" id="A0A0C2D6E1"/>
<comment type="subunit">
    <text evidence="1">Homotetramer.</text>
</comment>
<sequence length="376" mass="43144">MMAAKPTTYWDYIQVEQLLALQKGLGEHEDEQTNDEVMFITIHQIDELWFKLALRELVSIRNLFAAQHVAEQSLSSAVRGLRRTVLLFKQITTHFELMETLTTRDYLAFRDKLAPASGFQSAQLREIEILMGLEASERIPLGHESYLRALQNADGSDSPASRRVRARLEDQPSLRAALDDWLHRTPIHGSLPDDPNDAEHVRETIEAFLQAHVQEIDRGRKQAITDAMTDKDRERLDARYEREIASARAFLLANDLEDASDEQRRRRSRIRASLLFIESYRELPLLAWPREILDSIVALEQSFLVFRQRHARMVERVIGRRTGTGGSAGVEYLDQTALQYRVFRDVWAVRTLLLRESALPKLGDATYYGFAGGRDG</sequence>
<evidence type="ECO:0000256" key="1">
    <source>
        <dbReference type="HAMAP-Rule" id="MF_01972"/>
    </source>
</evidence>
<dbReference type="GO" id="GO:0004833">
    <property type="term" value="F:L-tryptophan 2,3-dioxygenase activity"/>
    <property type="evidence" value="ECO:0007669"/>
    <property type="project" value="UniProtKB-UniRule"/>
</dbReference>
<proteinExistence type="inferred from homology"/>
<keyword evidence="1" id="KW-0349">Heme</keyword>
<dbReference type="HAMAP" id="MF_01972">
    <property type="entry name" value="T23O"/>
    <property type="match status" value="1"/>
</dbReference>
<dbReference type="GO" id="GO:0046872">
    <property type="term" value="F:metal ion binding"/>
    <property type="evidence" value="ECO:0007669"/>
    <property type="project" value="UniProtKB-KW"/>
</dbReference>
<dbReference type="PANTHER" id="PTHR10138:SF0">
    <property type="entry name" value="TRYPTOPHAN 2,3-DIOXYGENASE"/>
    <property type="match status" value="1"/>
</dbReference>
<accession>A0A0C2D6E1</accession>
<dbReference type="SUPFAM" id="SSF140959">
    <property type="entry name" value="Indolic compounds 2,3-dioxygenase-like"/>
    <property type="match status" value="1"/>
</dbReference>
<dbReference type="GO" id="GO:0019441">
    <property type="term" value="P:L-tryptophan catabolic process to kynurenine"/>
    <property type="evidence" value="ECO:0007669"/>
    <property type="project" value="UniProtKB-UniRule"/>
</dbReference>
<dbReference type="Gene3D" id="1.10.287.3810">
    <property type="match status" value="1"/>
</dbReference>
<comment type="cofactor">
    <cofactor evidence="1">
        <name>heme</name>
        <dbReference type="ChEBI" id="CHEBI:30413"/>
    </cofactor>
    <text evidence="1">Binds 1 heme group per subunit.</text>
</comment>
<evidence type="ECO:0000313" key="2">
    <source>
        <dbReference type="EMBL" id="KIG15622.1"/>
    </source>
</evidence>
<feature type="binding site" evidence="1">
    <location>
        <position position="106"/>
    </location>
    <ligand>
        <name>substrate</name>
    </ligand>
</feature>
<dbReference type="InterPro" id="IPR037217">
    <property type="entry name" value="Trp/Indoleamine_2_3_dOase-like"/>
</dbReference>
<reference evidence="2 3" key="1">
    <citation type="submission" date="2014-12" db="EMBL/GenBank/DDBJ databases">
        <title>Genome assembly of Enhygromyxa salina DSM 15201.</title>
        <authorList>
            <person name="Sharma G."/>
            <person name="Subramanian S."/>
        </authorList>
    </citation>
    <scope>NUCLEOTIDE SEQUENCE [LARGE SCALE GENOMIC DNA]</scope>
    <source>
        <strain evidence="2 3">DSM 15201</strain>
    </source>
</reference>
<keyword evidence="1" id="KW-0408">Iron</keyword>
<comment type="similarity">
    <text evidence="1">Belongs to the tryptophan 2,3-dioxygenase family.</text>
</comment>
<keyword evidence="1" id="KW-0823">Tryptophan catabolism</keyword>
<dbReference type="InterPro" id="IPR004981">
    <property type="entry name" value="Trp_2_3_dOase"/>
</dbReference>
<dbReference type="GO" id="GO:0020037">
    <property type="term" value="F:heme binding"/>
    <property type="evidence" value="ECO:0007669"/>
    <property type="project" value="UniProtKB-UniRule"/>
</dbReference>
<protein>
    <recommendedName>
        <fullName evidence="1">Tryptophan 2,3-dioxygenase</fullName>
        <shortName evidence="1">TDO</shortName>
        <ecNumber evidence="1">1.13.11.11</ecNumber>
    </recommendedName>
    <alternativeName>
        <fullName evidence="1">Tryptamin 2,3-dioxygenase</fullName>
    </alternativeName>
    <alternativeName>
        <fullName evidence="1">Tryptophan oxygenase</fullName>
        <shortName evidence="1">TO</shortName>
        <shortName evidence="1">TRPO</shortName>
    </alternativeName>
    <alternativeName>
        <fullName evidence="1">Tryptophan pyrrolase</fullName>
    </alternativeName>
    <alternativeName>
        <fullName evidence="1">Tryptophanase</fullName>
    </alternativeName>
</protein>
<comment type="caution">
    <text evidence="2">The sequence shown here is derived from an EMBL/GenBank/DDBJ whole genome shotgun (WGS) entry which is preliminary data.</text>
</comment>
<gene>
    <name evidence="1" type="primary">kynA</name>
    <name evidence="2" type="ORF">DB30_05370</name>
</gene>
<feature type="binding site" evidence="1">
    <location>
        <position position="110"/>
    </location>
    <ligand>
        <name>substrate</name>
    </ligand>
</feature>
<keyword evidence="1" id="KW-0479">Metal-binding</keyword>
<comment type="function">
    <text evidence="1">Heme-dependent dioxygenase that catalyzes the oxidative cleavage of the L-tryptophan (L-Trp) pyrrole ring and converts L-tryptophan to N-formyl-L-kynurenine. Catalyzes the oxidative cleavage of the indole moiety.</text>
</comment>
<name>A0A0C2D6E1_9BACT</name>
<dbReference type="EC" id="1.13.11.11" evidence="1"/>
<comment type="catalytic activity">
    <reaction evidence="1">
        <text>L-tryptophan + O2 = N-formyl-L-kynurenine</text>
        <dbReference type="Rhea" id="RHEA:24536"/>
        <dbReference type="ChEBI" id="CHEBI:15379"/>
        <dbReference type="ChEBI" id="CHEBI:57912"/>
        <dbReference type="ChEBI" id="CHEBI:58629"/>
        <dbReference type="EC" id="1.13.11.11"/>
    </reaction>
</comment>
<dbReference type="GO" id="GO:0019442">
    <property type="term" value="P:L-tryptophan catabolic process to acetyl-CoA"/>
    <property type="evidence" value="ECO:0007669"/>
    <property type="project" value="TreeGrafter"/>
</dbReference>
<evidence type="ECO:0000313" key="3">
    <source>
        <dbReference type="Proteomes" id="UP000031599"/>
    </source>
</evidence>
<feature type="binding site" evidence="1">
    <location>
        <position position="324"/>
    </location>
    <ligand>
        <name>substrate</name>
    </ligand>
</feature>
<organism evidence="2 3">
    <name type="scientific">Enhygromyxa salina</name>
    <dbReference type="NCBI Taxonomy" id="215803"/>
    <lineage>
        <taxon>Bacteria</taxon>
        <taxon>Pseudomonadati</taxon>
        <taxon>Myxococcota</taxon>
        <taxon>Polyangia</taxon>
        <taxon>Nannocystales</taxon>
        <taxon>Nannocystaceae</taxon>
        <taxon>Enhygromyxa</taxon>
    </lineage>
</organism>
<dbReference type="Pfam" id="PF03301">
    <property type="entry name" value="Trp_dioxygenase"/>
    <property type="match status" value="1"/>
</dbReference>
<feature type="binding site" description="axial binding residue" evidence="1">
    <location>
        <position position="310"/>
    </location>
    <ligand>
        <name>heme</name>
        <dbReference type="ChEBI" id="CHEBI:30413"/>
    </ligand>
    <ligandPart>
        <name>Fe</name>
        <dbReference type="ChEBI" id="CHEBI:18248"/>
    </ligandPart>
</feature>
<comment type="pathway">
    <text evidence="1">Amino-acid degradation; L-tryptophan degradation via kynurenine pathway; L-kynurenine from L-tryptophan: step 1/2.</text>
</comment>
<dbReference type="EMBL" id="JMCC02000049">
    <property type="protein sequence ID" value="KIG15622.1"/>
    <property type="molecule type" value="Genomic_DNA"/>
</dbReference>
<dbReference type="Gene3D" id="1.20.58.480">
    <property type="match status" value="1"/>
</dbReference>
<keyword evidence="1" id="KW-0560">Oxidoreductase</keyword>